<dbReference type="OrthoDB" id="2014278at2759"/>
<organism evidence="1 2">
    <name type="scientific">Rhamnella rubrinervis</name>
    <dbReference type="NCBI Taxonomy" id="2594499"/>
    <lineage>
        <taxon>Eukaryota</taxon>
        <taxon>Viridiplantae</taxon>
        <taxon>Streptophyta</taxon>
        <taxon>Embryophyta</taxon>
        <taxon>Tracheophyta</taxon>
        <taxon>Spermatophyta</taxon>
        <taxon>Magnoliopsida</taxon>
        <taxon>eudicotyledons</taxon>
        <taxon>Gunneridae</taxon>
        <taxon>Pentapetalae</taxon>
        <taxon>rosids</taxon>
        <taxon>fabids</taxon>
        <taxon>Rosales</taxon>
        <taxon>Rhamnaceae</taxon>
        <taxon>rhamnoid group</taxon>
        <taxon>Rhamneae</taxon>
        <taxon>Rhamnella</taxon>
    </lineage>
</organism>
<dbReference type="PANTHER" id="PTHR33103">
    <property type="entry name" value="OS01G0153900 PROTEIN"/>
    <property type="match status" value="1"/>
</dbReference>
<dbReference type="Proteomes" id="UP000796880">
    <property type="component" value="Unassembled WGS sequence"/>
</dbReference>
<reference evidence="1" key="1">
    <citation type="submission" date="2020-03" db="EMBL/GenBank/DDBJ databases">
        <title>A high-quality chromosome-level genome assembly of a woody plant with both climbing and erect habits, Rhamnella rubrinervis.</title>
        <authorList>
            <person name="Lu Z."/>
            <person name="Yang Y."/>
            <person name="Zhu X."/>
            <person name="Sun Y."/>
        </authorList>
    </citation>
    <scope>NUCLEOTIDE SEQUENCE</scope>
    <source>
        <strain evidence="1">BYM</strain>
        <tissue evidence="1">Leaf</tissue>
    </source>
</reference>
<dbReference type="AlphaFoldDB" id="A0A8K0DT91"/>
<dbReference type="PANTHER" id="PTHR33103:SF19">
    <property type="entry name" value="OS09G0544700 PROTEIN"/>
    <property type="match status" value="1"/>
</dbReference>
<comment type="caution">
    <text evidence="1">The sequence shown here is derived from an EMBL/GenBank/DDBJ whole genome shotgun (WGS) entry which is preliminary data.</text>
</comment>
<dbReference type="InterPro" id="IPR007750">
    <property type="entry name" value="DUF674"/>
</dbReference>
<evidence type="ECO:0000313" key="2">
    <source>
        <dbReference type="Proteomes" id="UP000796880"/>
    </source>
</evidence>
<dbReference type="Pfam" id="PF05056">
    <property type="entry name" value="DUF674"/>
    <property type="match status" value="2"/>
</dbReference>
<protein>
    <recommendedName>
        <fullName evidence="3">DUF674 domain-containing protein</fullName>
    </recommendedName>
</protein>
<gene>
    <name evidence="1" type="ORF">FNV43_RR24876</name>
</gene>
<name>A0A8K0DT91_9ROSA</name>
<evidence type="ECO:0000313" key="1">
    <source>
        <dbReference type="EMBL" id="KAF3433773.1"/>
    </source>
</evidence>
<keyword evidence="2" id="KW-1185">Reference proteome</keyword>
<proteinExistence type="predicted"/>
<sequence length="263" mass="27972">MATSNTKSSTMSLKLLVNTKSDTVLFAEAGKEFVDFLFTIMSLPVGTVIGLLSSNDMVGSLGKIAAVHNNCGVVPLLLPDNGKELQAGRTMYICSRLADPPTVSGSGNGYDPPMFGSSFPFAPATGYRTSNVFGSRNWSHRYVAQDPTATCPQCNNRMSVEVSFVAGNNKKGNGWTSTSCSGEGDGGFVKGVVTYMVMDDLEVTPMSTISSIALLNKFNVKEIGALQEMRVSIGMDEGLKLLKASLQSKTVLTDVFLGRTAAY</sequence>
<accession>A0A8K0DT91</accession>
<evidence type="ECO:0008006" key="3">
    <source>
        <dbReference type="Google" id="ProtNLM"/>
    </source>
</evidence>
<dbReference type="EMBL" id="VOIH02000011">
    <property type="protein sequence ID" value="KAF3433773.1"/>
    <property type="molecule type" value="Genomic_DNA"/>
</dbReference>